<comment type="caution">
    <text evidence="3">The sequence shown here is derived from an EMBL/GenBank/DDBJ whole genome shotgun (WGS) entry which is preliminary data.</text>
</comment>
<feature type="compositionally biased region" description="Gly residues" evidence="2">
    <location>
        <begin position="124"/>
        <end position="133"/>
    </location>
</feature>
<keyword evidence="1" id="KW-0175">Coiled coil</keyword>
<feature type="region of interest" description="Disordered" evidence="2">
    <location>
        <begin position="107"/>
        <end position="133"/>
    </location>
</feature>
<dbReference type="AlphaFoldDB" id="A0A5C5G6Y5"/>
<feature type="coiled-coil region" evidence="1">
    <location>
        <begin position="12"/>
        <end position="39"/>
    </location>
</feature>
<evidence type="ECO:0000256" key="1">
    <source>
        <dbReference type="SAM" id="Coils"/>
    </source>
</evidence>
<name>A0A5C5G6Y5_9RHOB</name>
<sequence>MSSNDDEMKLHTDTYHAEIKRLRNENAIIEKQIQRWKADKGLKPSDSKFLGAAKTEAEIHKAAKEKADKVIVEQRKLDKAGLTKEQQDKLLRDFDGEKDPARMKAIRERARKKDLERQRTLRSRGGGGRKMDM</sequence>
<reference evidence="3 4" key="1">
    <citation type="submission" date="2019-06" db="EMBL/GenBank/DDBJ databases">
        <title>Genome of new Rhodobacteraceae sp. SM1903.</title>
        <authorList>
            <person name="Ren X."/>
        </authorList>
    </citation>
    <scope>NUCLEOTIDE SEQUENCE [LARGE SCALE GENOMIC DNA]</scope>
    <source>
        <strain evidence="3 4">SM1903</strain>
    </source>
</reference>
<evidence type="ECO:0000313" key="4">
    <source>
        <dbReference type="Proteomes" id="UP000314011"/>
    </source>
</evidence>
<accession>A0A5C5G6Y5</accession>
<gene>
    <name evidence="3" type="ORF">FHY64_20080</name>
</gene>
<protein>
    <submittedName>
        <fullName evidence="3">Uncharacterized protein</fullName>
    </submittedName>
</protein>
<feature type="compositionally biased region" description="Basic and acidic residues" evidence="2">
    <location>
        <begin position="107"/>
        <end position="119"/>
    </location>
</feature>
<keyword evidence="4" id="KW-1185">Reference proteome</keyword>
<dbReference type="EMBL" id="VFFF01000008">
    <property type="protein sequence ID" value="TNY30464.1"/>
    <property type="molecule type" value="Genomic_DNA"/>
</dbReference>
<dbReference type="RefSeq" id="WP_197097715.1">
    <property type="nucleotide sequence ID" value="NZ_CP065917.1"/>
</dbReference>
<dbReference type="Proteomes" id="UP000314011">
    <property type="component" value="Unassembled WGS sequence"/>
</dbReference>
<evidence type="ECO:0000313" key="3">
    <source>
        <dbReference type="EMBL" id="TNY30464.1"/>
    </source>
</evidence>
<organism evidence="3 4">
    <name type="scientific">Pelagovum pacificum</name>
    <dbReference type="NCBI Taxonomy" id="2588711"/>
    <lineage>
        <taxon>Bacteria</taxon>
        <taxon>Pseudomonadati</taxon>
        <taxon>Pseudomonadota</taxon>
        <taxon>Alphaproteobacteria</taxon>
        <taxon>Rhodobacterales</taxon>
        <taxon>Paracoccaceae</taxon>
        <taxon>Pelagovum</taxon>
    </lineage>
</organism>
<evidence type="ECO:0000256" key="2">
    <source>
        <dbReference type="SAM" id="MobiDB-lite"/>
    </source>
</evidence>
<proteinExistence type="predicted"/>